<name>A0A2B7XFI1_9EURO</name>
<dbReference type="Pfam" id="PF13246">
    <property type="entry name" value="Cation_ATPase"/>
    <property type="match status" value="1"/>
</dbReference>
<dbReference type="Gene3D" id="2.70.150.10">
    <property type="entry name" value="Calcium-transporting ATPase, cytoplasmic transduction domain A"/>
    <property type="match status" value="1"/>
</dbReference>
<proteinExistence type="inferred from homology"/>
<protein>
    <recommendedName>
        <fullName evidence="16">Calcium-transporting ATPase</fullName>
        <ecNumber evidence="16">7.2.2.10</ecNumber>
    </recommendedName>
</protein>
<keyword evidence="11 16" id="KW-1133">Transmembrane helix</keyword>
<dbReference type="PRINTS" id="PR00121">
    <property type="entry name" value="NAKATPASE"/>
</dbReference>
<dbReference type="AlphaFoldDB" id="A0A2B7XFI1"/>
<dbReference type="GO" id="GO:0005388">
    <property type="term" value="F:P-type calcium transporter activity"/>
    <property type="evidence" value="ECO:0007669"/>
    <property type="project" value="UniProtKB-EC"/>
</dbReference>
<dbReference type="InterPro" id="IPR023214">
    <property type="entry name" value="HAD_sf"/>
</dbReference>
<evidence type="ECO:0000313" key="18">
    <source>
        <dbReference type="EMBL" id="PGH07670.1"/>
    </source>
</evidence>
<dbReference type="PRINTS" id="PR00119">
    <property type="entry name" value="CATATPASE"/>
</dbReference>
<dbReference type="GO" id="GO:0016020">
    <property type="term" value="C:membrane"/>
    <property type="evidence" value="ECO:0007669"/>
    <property type="project" value="UniProtKB-SubCell"/>
</dbReference>
<keyword evidence="19" id="KW-1185">Reference proteome</keyword>
<dbReference type="InterPro" id="IPR059000">
    <property type="entry name" value="ATPase_P-type_domA"/>
</dbReference>
<evidence type="ECO:0000256" key="15">
    <source>
        <dbReference type="ARBA" id="ARBA00048694"/>
    </source>
</evidence>
<feature type="transmembrane region" description="Helical" evidence="16">
    <location>
        <begin position="288"/>
        <end position="317"/>
    </location>
</feature>
<keyword evidence="13 16" id="KW-0472">Membrane</keyword>
<comment type="caution">
    <text evidence="16">Lacks conserved residue(s) required for the propagation of feature annotation.</text>
</comment>
<feature type="domain" description="Cation-transporting P-type ATPase N-terminal" evidence="17">
    <location>
        <begin position="3"/>
        <end position="77"/>
    </location>
</feature>
<evidence type="ECO:0000256" key="14">
    <source>
        <dbReference type="ARBA" id="ARBA00038148"/>
    </source>
</evidence>
<dbReference type="FunFam" id="3.40.50.1000:FF:000028">
    <property type="entry name" value="Calcium-transporting P-type ATPase, putative"/>
    <property type="match status" value="1"/>
</dbReference>
<comment type="catalytic activity">
    <reaction evidence="15 16">
        <text>Ca(2+)(in) + ATP + H2O = Ca(2+)(out) + ADP + phosphate + H(+)</text>
        <dbReference type="Rhea" id="RHEA:18105"/>
        <dbReference type="ChEBI" id="CHEBI:15377"/>
        <dbReference type="ChEBI" id="CHEBI:15378"/>
        <dbReference type="ChEBI" id="CHEBI:29108"/>
        <dbReference type="ChEBI" id="CHEBI:30616"/>
        <dbReference type="ChEBI" id="CHEBI:43474"/>
        <dbReference type="ChEBI" id="CHEBI:456216"/>
        <dbReference type="EC" id="7.2.2.10"/>
    </reaction>
</comment>
<dbReference type="InterPro" id="IPR006068">
    <property type="entry name" value="ATPase_P-typ_cation-transptr_C"/>
</dbReference>
<dbReference type="InterPro" id="IPR004014">
    <property type="entry name" value="ATPase_P-typ_cation-transptr_N"/>
</dbReference>
<dbReference type="InterPro" id="IPR036412">
    <property type="entry name" value="HAD-like_sf"/>
</dbReference>
<dbReference type="InterPro" id="IPR044492">
    <property type="entry name" value="P_typ_ATPase_HD_dom"/>
</dbReference>
<keyword evidence="10" id="KW-1278">Translocase</keyword>
<keyword evidence="3 16" id="KW-0109">Calcium transport</keyword>
<keyword evidence="4 16" id="KW-0812">Transmembrane</keyword>
<dbReference type="SMART" id="SM00831">
    <property type="entry name" value="Cation_ATPase_N"/>
    <property type="match status" value="1"/>
</dbReference>
<evidence type="ECO:0000256" key="8">
    <source>
        <dbReference type="ARBA" id="ARBA00022840"/>
    </source>
</evidence>
<feature type="transmembrane region" description="Helical" evidence="16">
    <location>
        <begin position="61"/>
        <end position="78"/>
    </location>
</feature>
<evidence type="ECO:0000256" key="6">
    <source>
        <dbReference type="ARBA" id="ARBA00022741"/>
    </source>
</evidence>
<dbReference type="SUPFAM" id="SSF56784">
    <property type="entry name" value="HAD-like"/>
    <property type="match status" value="1"/>
</dbReference>
<keyword evidence="5" id="KW-0479">Metal-binding</keyword>
<dbReference type="GO" id="GO:0016887">
    <property type="term" value="F:ATP hydrolysis activity"/>
    <property type="evidence" value="ECO:0007669"/>
    <property type="project" value="InterPro"/>
</dbReference>
<dbReference type="SUPFAM" id="SSF81653">
    <property type="entry name" value="Calcium ATPase, transduction domain A"/>
    <property type="match status" value="1"/>
</dbReference>
<feature type="transmembrane region" description="Helical" evidence="16">
    <location>
        <begin position="891"/>
        <end position="908"/>
    </location>
</feature>
<comment type="caution">
    <text evidence="18">The sequence shown here is derived from an EMBL/GenBank/DDBJ whole genome shotgun (WGS) entry which is preliminary data.</text>
</comment>
<comment type="subcellular location">
    <subcellularLocation>
        <location evidence="1 16">Membrane</location>
        <topology evidence="1 16">Multi-pass membrane protein</topology>
    </subcellularLocation>
</comment>
<dbReference type="OrthoDB" id="3352408at2759"/>
<evidence type="ECO:0000256" key="4">
    <source>
        <dbReference type="ARBA" id="ARBA00022692"/>
    </source>
</evidence>
<dbReference type="SFLD" id="SFLDF00027">
    <property type="entry name" value="p-type_atpase"/>
    <property type="match status" value="1"/>
</dbReference>
<evidence type="ECO:0000256" key="13">
    <source>
        <dbReference type="ARBA" id="ARBA00023136"/>
    </source>
</evidence>
<dbReference type="FunFam" id="2.70.150.10:FF:000014">
    <property type="entry name" value="Calcium-transporting ATPase, putative"/>
    <property type="match status" value="1"/>
</dbReference>
<dbReference type="SFLD" id="SFLDG00002">
    <property type="entry name" value="C1.7:_P-type_atpase_like"/>
    <property type="match status" value="1"/>
</dbReference>
<evidence type="ECO:0000313" key="19">
    <source>
        <dbReference type="Proteomes" id="UP000224080"/>
    </source>
</evidence>
<keyword evidence="8 16" id="KW-0067">ATP-binding</keyword>
<dbReference type="SUPFAM" id="SSF81660">
    <property type="entry name" value="Metal cation-transporting ATPase, ATP-binding domain N"/>
    <property type="match status" value="1"/>
</dbReference>
<dbReference type="InterPro" id="IPR001757">
    <property type="entry name" value="P_typ_ATPase"/>
</dbReference>
<dbReference type="Gene3D" id="3.40.1110.10">
    <property type="entry name" value="Calcium-transporting ATPase, cytoplasmic domain N"/>
    <property type="match status" value="1"/>
</dbReference>
<evidence type="ECO:0000256" key="2">
    <source>
        <dbReference type="ARBA" id="ARBA00022448"/>
    </source>
</evidence>
<feature type="transmembrane region" description="Helical" evidence="16">
    <location>
        <begin position="928"/>
        <end position="947"/>
    </location>
</feature>
<dbReference type="FunFam" id="1.20.1110.10:FF:000037">
    <property type="entry name" value="Calcium-transporting ATPase, putative"/>
    <property type="match status" value="1"/>
</dbReference>
<feature type="transmembrane region" description="Helical" evidence="16">
    <location>
        <begin position="962"/>
        <end position="982"/>
    </location>
</feature>
<keyword evidence="9" id="KW-0460">Magnesium</keyword>
<evidence type="ECO:0000256" key="11">
    <source>
        <dbReference type="ARBA" id="ARBA00022989"/>
    </source>
</evidence>
<dbReference type="InterPro" id="IPR005782">
    <property type="entry name" value="P-type_ATPase_IIA"/>
</dbReference>
<reference evidence="18 19" key="1">
    <citation type="submission" date="2017-10" db="EMBL/GenBank/DDBJ databases">
        <title>Comparative genomics in systemic dimorphic fungi from Ajellomycetaceae.</title>
        <authorList>
            <person name="Munoz J.F."/>
            <person name="Mcewen J.G."/>
            <person name="Clay O.K."/>
            <person name="Cuomo C.A."/>
        </authorList>
    </citation>
    <scope>NUCLEOTIDE SEQUENCE [LARGE SCALE GENOMIC DNA]</scope>
    <source>
        <strain evidence="18 19">UAMH130</strain>
    </source>
</reference>
<sequence length="1012" mass="109657">MERSYLFSTDDVLAHFNVTPEAGLSSQQVVTARKAYGSNALPEDPPTPLWKLVLEQFKDQLVLILLGSAVVSFVLALFEDGDDWTAFVDPVVILAILILNAIVGVSQESSAEKAIAALQEYSANEAKVTRDGQMQRIKAEELVPGDIVTIAVGDRIPADCRLLSIQSNSFRVDQAILTGESESVSKGTKAVNDAAAVKQDQVNMLFSGTTVVTGHATAVVALTGTATAIGDIHESITAQISEPTPLKKKLNDFGDLLAKVITVICVLVWLINIEHFNDPSHGSWAKGAIYYLKIAVSLGVAAIPEGLAVVITTCLALGTRKMAAKNAVVRSLPSVETLGSCSVICSDKTGTLTTNQMSVERMVYLNEAGNGLEEINVEGTTFAPKGSLRKNGKEMEDLAVSSSTVLQMAEVLALCNESSLSYDPKTGAYSSIGEPTEGALRVLVEKIGTDDPAVNKKIRQLPASERLHLASKYYEHRLPLQCTYEFSRDRKSMSVLAGEGNQQKLLVKGAPESILERCSHAILGANGQKVPLTKKHTQLISQEVVDYGNRGLRVIAVASIENIPPTTLLRTAQTTKEYAQLEQNMTLIGLVGMLDPPRPEVAASIRKCREAGIRVVVITGDNRNTAEAICRQIGIFGPHEQNLHGKSYTGKEFDALSDAEKVEAATNASLFSRTEPTHKSKLVDLLQAQGHVVAMTGDGVNDAPALKKSDIGIAMGSGTDVAKLAADMVLADDNFATIEVAVEEGRSIYSNTQQFIRYLISSNIGEVVSIFLTAALGMPEALIPVQLLWVNLVTDGLPATALSFNPPDHDVMKRPPRKRGEALVGGWLFFRYMVVGIYVGFATVFGYAWWFMYNPAGPQITFWQLTHFHKCSTQFPAIGCDMFTNHMSKSASTISLSILVVIEMLNAINSLSASESLLTFPLWNNMMLVYAVALSMSLHFAIVYIPFLQSLFSILPLDRQEWMAVLIISSPVVVIDEVLKFLDRRLYNRRTEAADVSSSAQYQNGAAKDKAA</sequence>
<keyword evidence="7 16" id="KW-0106">Calcium</keyword>
<evidence type="ECO:0000259" key="17">
    <source>
        <dbReference type="SMART" id="SM00831"/>
    </source>
</evidence>
<dbReference type="SUPFAM" id="SSF81665">
    <property type="entry name" value="Calcium ATPase, transmembrane domain M"/>
    <property type="match status" value="1"/>
</dbReference>
<gene>
    <name evidence="18" type="ORF">GX51_01679</name>
</gene>
<dbReference type="EMBL" id="PDNC01000013">
    <property type="protein sequence ID" value="PGH07670.1"/>
    <property type="molecule type" value="Genomic_DNA"/>
</dbReference>
<dbReference type="NCBIfam" id="TIGR01116">
    <property type="entry name" value="ATPase-IIA1_Ca"/>
    <property type="match status" value="1"/>
</dbReference>
<accession>A0A2B7XFI1</accession>
<organism evidence="18 19">
    <name type="scientific">Blastomyces parvus</name>
    <dbReference type="NCBI Taxonomy" id="2060905"/>
    <lineage>
        <taxon>Eukaryota</taxon>
        <taxon>Fungi</taxon>
        <taxon>Dikarya</taxon>
        <taxon>Ascomycota</taxon>
        <taxon>Pezizomycotina</taxon>
        <taxon>Eurotiomycetes</taxon>
        <taxon>Eurotiomycetidae</taxon>
        <taxon>Onygenales</taxon>
        <taxon>Ajellomycetaceae</taxon>
        <taxon>Blastomyces</taxon>
    </lineage>
</organism>
<evidence type="ECO:0000256" key="16">
    <source>
        <dbReference type="RuleBase" id="RU361146"/>
    </source>
</evidence>
<keyword evidence="6 16" id="KW-0547">Nucleotide-binding</keyword>
<dbReference type="PROSITE" id="PS00154">
    <property type="entry name" value="ATPASE_E1_E2"/>
    <property type="match status" value="1"/>
</dbReference>
<dbReference type="GO" id="GO:0005524">
    <property type="term" value="F:ATP binding"/>
    <property type="evidence" value="ECO:0007669"/>
    <property type="project" value="UniProtKB-KW"/>
</dbReference>
<dbReference type="Pfam" id="PF08282">
    <property type="entry name" value="Hydrolase_3"/>
    <property type="match status" value="1"/>
</dbReference>
<dbReference type="Pfam" id="PF00690">
    <property type="entry name" value="Cation_ATPase_N"/>
    <property type="match status" value="1"/>
</dbReference>
<dbReference type="FunFam" id="1.20.1110.10:FF:000065">
    <property type="entry name" value="Sarcoplasmic/endoplasmic reticulum calcium ATPase 1"/>
    <property type="match status" value="1"/>
</dbReference>
<dbReference type="SFLD" id="SFLDS00003">
    <property type="entry name" value="Haloacid_Dehalogenase"/>
    <property type="match status" value="1"/>
</dbReference>
<dbReference type="InterPro" id="IPR018303">
    <property type="entry name" value="ATPase_P-typ_P_site"/>
</dbReference>
<dbReference type="PANTHER" id="PTHR42861">
    <property type="entry name" value="CALCIUM-TRANSPORTING ATPASE"/>
    <property type="match status" value="1"/>
</dbReference>
<keyword evidence="12 16" id="KW-0406">Ion transport</keyword>
<dbReference type="Pfam" id="PF00689">
    <property type="entry name" value="Cation_ATPase_C"/>
    <property type="match status" value="1"/>
</dbReference>
<evidence type="ECO:0000256" key="7">
    <source>
        <dbReference type="ARBA" id="ARBA00022837"/>
    </source>
</evidence>
<dbReference type="Proteomes" id="UP000224080">
    <property type="component" value="Unassembled WGS sequence"/>
</dbReference>
<dbReference type="Pfam" id="PF00122">
    <property type="entry name" value="E1-E2_ATPase"/>
    <property type="match status" value="1"/>
</dbReference>
<dbReference type="STRING" id="2060905.A0A2B7XFI1"/>
<dbReference type="EC" id="7.2.2.10" evidence="16"/>
<evidence type="ECO:0000256" key="3">
    <source>
        <dbReference type="ARBA" id="ARBA00022568"/>
    </source>
</evidence>
<evidence type="ECO:0000256" key="12">
    <source>
        <dbReference type="ARBA" id="ARBA00023065"/>
    </source>
</evidence>
<comment type="function">
    <text evidence="16">Catalyzes the hydrolysis of ATP coupled with the transport of calcium.</text>
</comment>
<dbReference type="GO" id="GO:0046872">
    <property type="term" value="F:metal ion binding"/>
    <property type="evidence" value="ECO:0007669"/>
    <property type="project" value="UniProtKB-KW"/>
</dbReference>
<evidence type="ECO:0000256" key="10">
    <source>
        <dbReference type="ARBA" id="ARBA00022967"/>
    </source>
</evidence>
<dbReference type="Gene3D" id="1.20.1110.10">
    <property type="entry name" value="Calcium-transporting ATPase, transmembrane domain"/>
    <property type="match status" value="1"/>
</dbReference>
<dbReference type="FunFam" id="3.40.1110.10:FF:000021">
    <property type="entry name" value="calcium-transporting ATPase, endoplasmic reticulum-type"/>
    <property type="match status" value="1"/>
</dbReference>
<dbReference type="CDD" id="cd02083">
    <property type="entry name" value="P-type_ATPase_SERCA"/>
    <property type="match status" value="1"/>
</dbReference>
<evidence type="ECO:0000256" key="1">
    <source>
        <dbReference type="ARBA" id="ARBA00004141"/>
    </source>
</evidence>
<feature type="transmembrane region" description="Helical" evidence="16">
    <location>
        <begin position="256"/>
        <end position="276"/>
    </location>
</feature>
<evidence type="ECO:0000256" key="5">
    <source>
        <dbReference type="ARBA" id="ARBA00022723"/>
    </source>
</evidence>
<feature type="transmembrane region" description="Helical" evidence="16">
    <location>
        <begin position="822"/>
        <end position="850"/>
    </location>
</feature>
<feature type="transmembrane region" description="Helical" evidence="16">
    <location>
        <begin position="84"/>
        <end position="103"/>
    </location>
</feature>
<comment type="similarity">
    <text evidence="14 16">Belongs to the cation transport ATPase (P-type) (TC 3.A.3) family.</text>
</comment>
<keyword evidence="2 16" id="KW-0813">Transport</keyword>
<dbReference type="Gene3D" id="3.40.50.1000">
    <property type="entry name" value="HAD superfamily/HAD-like"/>
    <property type="match status" value="1"/>
</dbReference>
<dbReference type="InterPro" id="IPR008250">
    <property type="entry name" value="ATPase_P-typ_transduc_dom_A_sf"/>
</dbReference>
<dbReference type="InterPro" id="IPR023298">
    <property type="entry name" value="ATPase_P-typ_TM_dom_sf"/>
</dbReference>
<dbReference type="InterPro" id="IPR023299">
    <property type="entry name" value="ATPase_P-typ_cyto_dom_N"/>
</dbReference>
<dbReference type="NCBIfam" id="TIGR01494">
    <property type="entry name" value="ATPase_P-type"/>
    <property type="match status" value="3"/>
</dbReference>
<evidence type="ECO:0000256" key="9">
    <source>
        <dbReference type="ARBA" id="ARBA00022842"/>
    </source>
</evidence>